<keyword evidence="1" id="KW-0812">Transmembrane</keyword>
<sequence>MATFFLFAWCAFKTAAEKWHCMMPARDLTAVLLAGWWLYVVSLLGIFTRNTEETAGRRSRPLLHVSRALFCL</sequence>
<evidence type="ECO:0000256" key="1">
    <source>
        <dbReference type="SAM" id="Phobius"/>
    </source>
</evidence>
<keyword evidence="2" id="KW-0732">Signal</keyword>
<feature type="chain" id="PRO_5014746787" evidence="2">
    <location>
        <begin position="17"/>
        <end position="72"/>
    </location>
</feature>
<proteinExistence type="predicted"/>
<evidence type="ECO:0000313" key="3">
    <source>
        <dbReference type="EMBL" id="MBW33256.1"/>
    </source>
</evidence>
<dbReference type="EMBL" id="GGFM01012505">
    <property type="protein sequence ID" value="MBW33256.1"/>
    <property type="molecule type" value="Transcribed_RNA"/>
</dbReference>
<organism evidence="3">
    <name type="scientific">Anopheles braziliensis</name>
    <dbReference type="NCBI Taxonomy" id="58242"/>
    <lineage>
        <taxon>Eukaryota</taxon>
        <taxon>Metazoa</taxon>
        <taxon>Ecdysozoa</taxon>
        <taxon>Arthropoda</taxon>
        <taxon>Hexapoda</taxon>
        <taxon>Insecta</taxon>
        <taxon>Pterygota</taxon>
        <taxon>Neoptera</taxon>
        <taxon>Endopterygota</taxon>
        <taxon>Diptera</taxon>
        <taxon>Nematocera</taxon>
        <taxon>Culicoidea</taxon>
        <taxon>Culicidae</taxon>
        <taxon>Anophelinae</taxon>
        <taxon>Anopheles</taxon>
    </lineage>
</organism>
<evidence type="ECO:0000256" key="2">
    <source>
        <dbReference type="SAM" id="SignalP"/>
    </source>
</evidence>
<feature type="signal peptide" evidence="2">
    <location>
        <begin position="1"/>
        <end position="16"/>
    </location>
</feature>
<reference evidence="3" key="1">
    <citation type="submission" date="2018-01" db="EMBL/GenBank/DDBJ databases">
        <title>An insight into the sialome of Amazonian anophelines.</title>
        <authorList>
            <person name="Ribeiro J.M."/>
            <person name="Scarpassa V."/>
            <person name="Calvo E."/>
        </authorList>
    </citation>
    <scope>NUCLEOTIDE SEQUENCE</scope>
    <source>
        <tissue evidence="3">Salivary glands</tissue>
    </source>
</reference>
<keyword evidence="1" id="KW-0472">Membrane</keyword>
<feature type="transmembrane region" description="Helical" evidence="1">
    <location>
        <begin position="28"/>
        <end position="48"/>
    </location>
</feature>
<dbReference type="AlphaFoldDB" id="A0A2M3ZXF9"/>
<name>A0A2M3ZXF9_9DIPT</name>
<accession>A0A2M3ZXF9</accession>
<keyword evidence="1" id="KW-1133">Transmembrane helix</keyword>
<protein>
    <submittedName>
        <fullName evidence="3">Putative secreted peptide</fullName>
    </submittedName>
</protein>